<gene>
    <name evidence="1" type="ORF">CR201_G0044381</name>
</gene>
<dbReference type="EMBL" id="NDHI03003585">
    <property type="protein sequence ID" value="PNJ18415.1"/>
    <property type="molecule type" value="Genomic_DNA"/>
</dbReference>
<dbReference type="AlphaFoldDB" id="A0A2J8SCC0"/>
<name>A0A2J8SCC0_PONAB</name>
<comment type="caution">
    <text evidence="1">The sequence shown here is derived from an EMBL/GenBank/DDBJ whole genome shotgun (WGS) entry which is preliminary data.</text>
</comment>
<accession>A0A2J8SCC0</accession>
<protein>
    <submittedName>
        <fullName evidence="1">RANBP3 isoform 24</fullName>
    </submittedName>
</protein>
<sequence>MADLANEDGVSSCWPGWSPSPDLVICPPRPPKVLGLQA</sequence>
<organism evidence="1">
    <name type="scientific">Pongo abelii</name>
    <name type="common">Sumatran orangutan</name>
    <name type="synonym">Pongo pygmaeus abelii</name>
    <dbReference type="NCBI Taxonomy" id="9601"/>
    <lineage>
        <taxon>Eukaryota</taxon>
        <taxon>Metazoa</taxon>
        <taxon>Chordata</taxon>
        <taxon>Craniata</taxon>
        <taxon>Vertebrata</taxon>
        <taxon>Euteleostomi</taxon>
        <taxon>Mammalia</taxon>
        <taxon>Eutheria</taxon>
        <taxon>Euarchontoglires</taxon>
        <taxon>Primates</taxon>
        <taxon>Haplorrhini</taxon>
        <taxon>Catarrhini</taxon>
        <taxon>Hominidae</taxon>
        <taxon>Pongo</taxon>
    </lineage>
</organism>
<reference evidence="1" key="1">
    <citation type="submission" date="2017-12" db="EMBL/GenBank/DDBJ databases">
        <title>High-resolution comparative analysis of great ape genomes.</title>
        <authorList>
            <person name="Pollen A."/>
            <person name="Hastie A."/>
            <person name="Hormozdiari F."/>
            <person name="Dougherty M."/>
            <person name="Liu R."/>
            <person name="Chaisson M."/>
            <person name="Hoppe E."/>
            <person name="Hill C."/>
            <person name="Pang A."/>
            <person name="Hillier L."/>
            <person name="Baker C."/>
            <person name="Armstrong J."/>
            <person name="Shendure J."/>
            <person name="Paten B."/>
            <person name="Wilson R."/>
            <person name="Chao H."/>
            <person name="Schneider V."/>
            <person name="Ventura M."/>
            <person name="Kronenberg Z."/>
            <person name="Murali S."/>
            <person name="Gordon D."/>
            <person name="Cantsilieris S."/>
            <person name="Munson K."/>
            <person name="Nelson B."/>
            <person name="Raja A."/>
            <person name="Underwood J."/>
            <person name="Diekhans M."/>
            <person name="Fiddes I."/>
            <person name="Haussler D."/>
            <person name="Eichler E."/>
        </authorList>
    </citation>
    <scope>NUCLEOTIDE SEQUENCE [LARGE SCALE GENOMIC DNA]</scope>
    <source>
        <strain evidence="1">Susie</strain>
    </source>
</reference>
<evidence type="ECO:0000313" key="1">
    <source>
        <dbReference type="EMBL" id="PNJ18415.1"/>
    </source>
</evidence>
<proteinExistence type="predicted"/>